<dbReference type="Proteomes" id="UP001194580">
    <property type="component" value="Unassembled WGS sequence"/>
</dbReference>
<organism evidence="3 4">
    <name type="scientific">Linnemannia exigua</name>
    <dbReference type="NCBI Taxonomy" id="604196"/>
    <lineage>
        <taxon>Eukaryota</taxon>
        <taxon>Fungi</taxon>
        <taxon>Fungi incertae sedis</taxon>
        <taxon>Mucoromycota</taxon>
        <taxon>Mortierellomycotina</taxon>
        <taxon>Mortierellomycetes</taxon>
        <taxon>Mortierellales</taxon>
        <taxon>Mortierellaceae</taxon>
        <taxon>Linnemannia</taxon>
    </lineage>
</organism>
<keyword evidence="2" id="KW-1133">Transmembrane helix</keyword>
<keyword evidence="4" id="KW-1185">Reference proteome</keyword>
<evidence type="ECO:0000256" key="1">
    <source>
        <dbReference type="SAM" id="MobiDB-lite"/>
    </source>
</evidence>
<comment type="caution">
    <text evidence="3">The sequence shown here is derived from an EMBL/GenBank/DDBJ whole genome shotgun (WGS) entry which is preliminary data.</text>
</comment>
<protein>
    <submittedName>
        <fullName evidence="3">Uncharacterized protein</fullName>
    </submittedName>
</protein>
<reference evidence="3" key="1">
    <citation type="journal article" date="2020" name="Fungal Divers.">
        <title>Resolving the Mortierellaceae phylogeny through synthesis of multi-gene phylogenetics and phylogenomics.</title>
        <authorList>
            <person name="Vandepol N."/>
            <person name="Liber J."/>
            <person name="Desiro A."/>
            <person name="Na H."/>
            <person name="Kennedy M."/>
            <person name="Barry K."/>
            <person name="Grigoriev I.V."/>
            <person name="Miller A.N."/>
            <person name="O'Donnell K."/>
            <person name="Stajich J.E."/>
            <person name="Bonito G."/>
        </authorList>
    </citation>
    <scope>NUCLEOTIDE SEQUENCE</scope>
    <source>
        <strain evidence="3">NRRL 28262</strain>
    </source>
</reference>
<feature type="transmembrane region" description="Helical" evidence="2">
    <location>
        <begin position="40"/>
        <end position="62"/>
    </location>
</feature>
<accession>A0AAD4DB95</accession>
<feature type="region of interest" description="Disordered" evidence="1">
    <location>
        <begin position="115"/>
        <end position="151"/>
    </location>
</feature>
<feature type="compositionally biased region" description="Basic and acidic residues" evidence="1">
    <location>
        <begin position="12"/>
        <end position="23"/>
    </location>
</feature>
<keyword evidence="2" id="KW-0472">Membrane</keyword>
<proteinExistence type="predicted"/>
<dbReference type="AlphaFoldDB" id="A0AAD4DB95"/>
<evidence type="ECO:0000256" key="2">
    <source>
        <dbReference type="SAM" id="Phobius"/>
    </source>
</evidence>
<keyword evidence="2" id="KW-0812">Transmembrane</keyword>
<feature type="compositionally biased region" description="Basic and acidic residues" evidence="1">
    <location>
        <begin position="116"/>
        <end position="133"/>
    </location>
</feature>
<sequence>MTRASKSYRSTTPKEPKESKVEKQKRLENYRIAKNQAKKFVIPGIIAVIASLFFLFVAMYGFKGTKFDGAGLARGRSATDMIFEQARKNFGGGGQDPEEATREQLKAQIFETFQQGDKKWDQEHPESAMKDYEPIVGAGAGEGTQEEVVME</sequence>
<evidence type="ECO:0000313" key="3">
    <source>
        <dbReference type="EMBL" id="KAG0273670.1"/>
    </source>
</evidence>
<gene>
    <name evidence="3" type="ORF">BGZ95_010534</name>
</gene>
<feature type="region of interest" description="Disordered" evidence="1">
    <location>
        <begin position="1"/>
        <end position="23"/>
    </location>
</feature>
<evidence type="ECO:0000313" key="4">
    <source>
        <dbReference type="Proteomes" id="UP001194580"/>
    </source>
</evidence>
<name>A0AAD4DB95_9FUNG</name>
<dbReference type="EMBL" id="JAAAIL010000710">
    <property type="protein sequence ID" value="KAG0273670.1"/>
    <property type="molecule type" value="Genomic_DNA"/>
</dbReference>
<feature type="compositionally biased region" description="Polar residues" evidence="1">
    <location>
        <begin position="1"/>
        <end position="11"/>
    </location>
</feature>